<reference evidence="9" key="1">
    <citation type="submission" date="2011-10" db="EMBL/GenBank/DDBJ databases">
        <authorList>
            <consortium name="Soft-shell Turtle Genome Consortium"/>
        </authorList>
    </citation>
    <scope>NUCLEOTIDE SEQUENCE [LARGE SCALE GENOMIC DNA]</scope>
    <source>
        <strain evidence="9">Daiwa-1</strain>
    </source>
</reference>
<dbReference type="InterPro" id="IPR015632">
    <property type="entry name" value="CD2"/>
</dbReference>
<evidence type="ECO:0000256" key="2">
    <source>
        <dbReference type="ARBA" id="ARBA00022729"/>
    </source>
</evidence>
<dbReference type="HOGENOM" id="CLU_971554_0_0_1"/>
<dbReference type="Gene3D" id="2.60.40.10">
    <property type="entry name" value="Immunoglobulins"/>
    <property type="match status" value="2"/>
</dbReference>
<evidence type="ECO:0000256" key="5">
    <source>
        <dbReference type="SAM" id="MobiDB-lite"/>
    </source>
</evidence>
<keyword evidence="9" id="KW-1185">Reference proteome</keyword>
<dbReference type="GO" id="GO:0016020">
    <property type="term" value="C:membrane"/>
    <property type="evidence" value="ECO:0007669"/>
    <property type="project" value="UniProtKB-SubCell"/>
</dbReference>
<evidence type="ECO:0000259" key="7">
    <source>
        <dbReference type="PROSITE" id="PS50835"/>
    </source>
</evidence>
<feature type="region of interest" description="Disordered" evidence="5">
    <location>
        <begin position="198"/>
        <end position="256"/>
    </location>
</feature>
<evidence type="ECO:0000256" key="3">
    <source>
        <dbReference type="ARBA" id="ARBA00023136"/>
    </source>
</evidence>
<keyword evidence="3 6" id="KW-0472">Membrane</keyword>
<sequence>DEIRWYKDNSVIMKLKNNDITNYMKKEAYNMSQNGTLQIHRLVKEDSGNYKVQVYNVEGKLKMEKNFHLIIQDHVSKPKITWTCSKKTVKVICEVNQTDKASIHLLQNNKAVPGNKPASANGKLKIEFTYRNTTFPAKFQCEVKNDADKKTVEQEIRCSELGSLDIVLILSIAGGAVFFVIFLALLIYCIRKKRAERYDEEEEERSMQNQKMSDELKYRDLPQVPAHAPQRQPRQQQRPAPQPHPPHQAKLPQPRP</sequence>
<feature type="compositionally biased region" description="Low complexity" evidence="5">
    <location>
        <begin position="222"/>
        <end position="239"/>
    </location>
</feature>
<evidence type="ECO:0000256" key="4">
    <source>
        <dbReference type="ARBA" id="ARBA00023180"/>
    </source>
</evidence>
<comment type="subcellular location">
    <subcellularLocation>
        <location evidence="1">Membrane</location>
    </subcellularLocation>
</comment>
<dbReference type="EMBL" id="AGCU01094314">
    <property type="status" value="NOT_ANNOTATED_CDS"/>
    <property type="molecule type" value="Genomic_DNA"/>
</dbReference>
<keyword evidence="6" id="KW-0812">Transmembrane</keyword>
<dbReference type="PRINTS" id="PR01870">
    <property type="entry name" value="CD2ANTIGEN"/>
</dbReference>
<dbReference type="PROSITE" id="PS50835">
    <property type="entry name" value="IG_LIKE"/>
    <property type="match status" value="1"/>
</dbReference>
<evidence type="ECO:0000313" key="8">
    <source>
        <dbReference type="Ensembl" id="ENSPSIP00000011396.1"/>
    </source>
</evidence>
<evidence type="ECO:0000313" key="9">
    <source>
        <dbReference type="Proteomes" id="UP000007267"/>
    </source>
</evidence>
<dbReference type="GeneTree" id="ENSGT01020000230623"/>
<dbReference type="EMBL" id="AGCU01094316">
    <property type="status" value="NOT_ANNOTATED_CDS"/>
    <property type="molecule type" value="Genomic_DNA"/>
</dbReference>
<dbReference type="PANTHER" id="PTHR12080">
    <property type="entry name" value="SIGNALING LYMPHOCYTIC ACTIVATION MOLECULE"/>
    <property type="match status" value="1"/>
</dbReference>
<keyword evidence="4" id="KW-0325">Glycoprotein</keyword>
<dbReference type="InterPro" id="IPR013783">
    <property type="entry name" value="Ig-like_fold"/>
</dbReference>
<evidence type="ECO:0000256" key="1">
    <source>
        <dbReference type="ARBA" id="ARBA00004370"/>
    </source>
</evidence>
<feature type="transmembrane region" description="Helical" evidence="6">
    <location>
        <begin position="166"/>
        <end position="190"/>
    </location>
</feature>
<dbReference type="EMBL" id="AGCU01094315">
    <property type="status" value="NOT_ANNOTATED_CDS"/>
    <property type="molecule type" value="Genomic_DNA"/>
</dbReference>
<dbReference type="PANTHER" id="PTHR12080:SF54">
    <property type="entry name" value="T-CELL SURFACE ANTIGEN CD2"/>
    <property type="match status" value="1"/>
</dbReference>
<keyword evidence="2" id="KW-0732">Signal</keyword>
<feature type="domain" description="Ig-like" evidence="7">
    <location>
        <begin position="1"/>
        <end position="68"/>
    </location>
</feature>
<dbReference type="InterPro" id="IPR013098">
    <property type="entry name" value="Ig_I-set"/>
</dbReference>
<organism evidence="8 9">
    <name type="scientific">Pelodiscus sinensis</name>
    <name type="common">Chinese softshell turtle</name>
    <name type="synonym">Trionyx sinensis</name>
    <dbReference type="NCBI Taxonomy" id="13735"/>
    <lineage>
        <taxon>Eukaryota</taxon>
        <taxon>Metazoa</taxon>
        <taxon>Chordata</taxon>
        <taxon>Craniata</taxon>
        <taxon>Vertebrata</taxon>
        <taxon>Euteleostomi</taxon>
        <taxon>Archelosauria</taxon>
        <taxon>Testudinata</taxon>
        <taxon>Testudines</taxon>
        <taxon>Cryptodira</taxon>
        <taxon>Trionychia</taxon>
        <taxon>Trionychidae</taxon>
        <taxon>Pelodiscus</taxon>
    </lineage>
</organism>
<dbReference type="InterPro" id="IPR015631">
    <property type="entry name" value="CD2/SLAM_rcpt"/>
</dbReference>
<dbReference type="Pfam" id="PF07679">
    <property type="entry name" value="I-set"/>
    <property type="match status" value="1"/>
</dbReference>
<reference evidence="8" key="3">
    <citation type="submission" date="2025-08" db="UniProtKB">
        <authorList>
            <consortium name="Ensembl"/>
        </authorList>
    </citation>
    <scope>IDENTIFICATION</scope>
</reference>
<reference evidence="9" key="2">
    <citation type="journal article" date="2013" name="Nat. Genet.">
        <title>The draft genomes of soft-shell turtle and green sea turtle yield insights into the development and evolution of the turtle-specific body plan.</title>
        <authorList>
            <person name="Wang Z."/>
            <person name="Pascual-Anaya J."/>
            <person name="Zadissa A."/>
            <person name="Li W."/>
            <person name="Niimura Y."/>
            <person name="Huang Z."/>
            <person name="Li C."/>
            <person name="White S."/>
            <person name="Xiong Z."/>
            <person name="Fang D."/>
            <person name="Wang B."/>
            <person name="Ming Y."/>
            <person name="Chen Y."/>
            <person name="Zheng Y."/>
            <person name="Kuraku S."/>
            <person name="Pignatelli M."/>
            <person name="Herrero J."/>
            <person name="Beal K."/>
            <person name="Nozawa M."/>
            <person name="Li Q."/>
            <person name="Wang J."/>
            <person name="Zhang H."/>
            <person name="Yu L."/>
            <person name="Shigenobu S."/>
            <person name="Wang J."/>
            <person name="Liu J."/>
            <person name="Flicek P."/>
            <person name="Searle S."/>
            <person name="Wang J."/>
            <person name="Kuratani S."/>
            <person name="Yin Y."/>
            <person name="Aken B."/>
            <person name="Zhang G."/>
            <person name="Irie N."/>
        </authorList>
    </citation>
    <scope>NUCLEOTIDE SEQUENCE [LARGE SCALE GENOMIC DNA]</scope>
    <source>
        <strain evidence="9">Daiwa-1</strain>
    </source>
</reference>
<name>K7FTN6_PELSI</name>
<dbReference type="Ensembl" id="ENSPSIT00000011452.1">
    <property type="protein sequence ID" value="ENSPSIP00000011396.1"/>
    <property type="gene ID" value="ENSPSIG00000010268.1"/>
</dbReference>
<proteinExistence type="predicted"/>
<dbReference type="Proteomes" id="UP000007267">
    <property type="component" value="Unassembled WGS sequence"/>
</dbReference>
<keyword evidence="6" id="KW-1133">Transmembrane helix</keyword>
<dbReference type="InterPro" id="IPR036179">
    <property type="entry name" value="Ig-like_dom_sf"/>
</dbReference>
<dbReference type="InterPro" id="IPR007110">
    <property type="entry name" value="Ig-like_dom"/>
</dbReference>
<protein>
    <submittedName>
        <fullName evidence="8">CD2 molecule</fullName>
    </submittedName>
</protein>
<dbReference type="AlphaFoldDB" id="K7FTN6"/>
<accession>K7FTN6</accession>
<reference evidence="8" key="4">
    <citation type="submission" date="2025-09" db="UniProtKB">
        <authorList>
            <consortium name="Ensembl"/>
        </authorList>
    </citation>
    <scope>IDENTIFICATION</scope>
</reference>
<evidence type="ECO:0000256" key="6">
    <source>
        <dbReference type="SAM" id="Phobius"/>
    </source>
</evidence>
<dbReference type="SUPFAM" id="SSF48726">
    <property type="entry name" value="Immunoglobulin"/>
    <property type="match status" value="2"/>
</dbReference>